<name>A0A3R6KWF0_9FIRM</name>
<sequence length="355" mass="39759">MDTEITLDLNKPLFSYSRYEINDHGYGDDFIHRDGDGVNMQVFFDRATGEFVSKGVSISDFTNLVEGKSARDTNAWTRHSLDPKELLPDDISKVEINDGMMAFLKTYRFNVSDEHTGDPIRQEIYDFDFKDADFYSALYGEVGNWPPAVLRGIVDRFAETGTHVLEFKSEYSLPTGYHEKLFDALKSYFKCAGEDYTTIDETIYMEYGGGADVDGYSLKFSPEALVSAVENGSRSLEGELVPLIDYELIGGGETYEYLPCGCQVDIPMNDSMVAASQFLRDLQNAGVDIGKLPNLSCDECSQLAAKVIPYAENKAQSAPDRTLGHKREVNRDVAQRMQTERTTVNQIREADTVGE</sequence>
<gene>
    <name evidence="1" type="ORF">DW252_12885</name>
</gene>
<accession>A0A3R6KWF0</accession>
<dbReference type="RefSeq" id="WP_118218982.1">
    <property type="nucleotide sequence ID" value="NZ_JADNLX010000001.1"/>
</dbReference>
<comment type="caution">
    <text evidence="1">The sequence shown here is derived from an EMBL/GenBank/DDBJ whole genome shotgun (WGS) entry which is preliminary data.</text>
</comment>
<organism evidence="1 2">
    <name type="scientific">Coprococcus comes</name>
    <dbReference type="NCBI Taxonomy" id="410072"/>
    <lineage>
        <taxon>Bacteria</taxon>
        <taxon>Bacillati</taxon>
        <taxon>Bacillota</taxon>
        <taxon>Clostridia</taxon>
        <taxon>Lachnospirales</taxon>
        <taxon>Lachnospiraceae</taxon>
        <taxon>Coprococcus</taxon>
    </lineage>
</organism>
<protein>
    <submittedName>
        <fullName evidence="1">Uncharacterized protein</fullName>
    </submittedName>
</protein>
<dbReference type="AlphaFoldDB" id="A0A3R6KWF0"/>
<dbReference type="EMBL" id="QRIM01000016">
    <property type="protein sequence ID" value="RHG58993.1"/>
    <property type="molecule type" value="Genomic_DNA"/>
</dbReference>
<dbReference type="Proteomes" id="UP000286595">
    <property type="component" value="Unassembled WGS sequence"/>
</dbReference>
<evidence type="ECO:0000313" key="1">
    <source>
        <dbReference type="EMBL" id="RHG58993.1"/>
    </source>
</evidence>
<proteinExistence type="predicted"/>
<evidence type="ECO:0000313" key="2">
    <source>
        <dbReference type="Proteomes" id="UP000286595"/>
    </source>
</evidence>
<reference evidence="1 2" key="1">
    <citation type="submission" date="2018-08" db="EMBL/GenBank/DDBJ databases">
        <title>A genome reference for cultivated species of the human gut microbiota.</title>
        <authorList>
            <person name="Zou Y."/>
            <person name="Xue W."/>
            <person name="Luo G."/>
        </authorList>
    </citation>
    <scope>NUCLEOTIDE SEQUENCE [LARGE SCALE GENOMIC DNA]</scope>
    <source>
        <strain evidence="1 2">AM22-12LB</strain>
    </source>
</reference>